<protein>
    <recommendedName>
        <fullName evidence="5">L-lactate oxidase</fullName>
    </recommendedName>
</protein>
<evidence type="ECO:0000256" key="4">
    <source>
        <dbReference type="ARBA" id="ARBA00023002"/>
    </source>
</evidence>
<evidence type="ECO:0000256" key="2">
    <source>
        <dbReference type="ARBA" id="ARBA00022630"/>
    </source>
</evidence>
<comment type="cofactor">
    <cofactor evidence="1">
        <name>FMN</name>
        <dbReference type="ChEBI" id="CHEBI:58210"/>
    </cofactor>
</comment>
<name>A0ABS6FZR7_9FIRM</name>
<evidence type="ECO:0000256" key="1">
    <source>
        <dbReference type="ARBA" id="ARBA00001917"/>
    </source>
</evidence>
<keyword evidence="2" id="KW-0285">Flavoprotein</keyword>
<accession>A0ABS6FZR7</accession>
<evidence type="ECO:0000259" key="7">
    <source>
        <dbReference type="PROSITE" id="PS51349"/>
    </source>
</evidence>
<dbReference type="Pfam" id="PF01070">
    <property type="entry name" value="FMN_dh"/>
    <property type="match status" value="2"/>
</dbReference>
<keyword evidence="3" id="KW-0288">FMN</keyword>
<dbReference type="InterPro" id="IPR000262">
    <property type="entry name" value="FMN-dep_DH"/>
</dbReference>
<evidence type="ECO:0000313" key="9">
    <source>
        <dbReference type="Proteomes" id="UP000779508"/>
    </source>
</evidence>
<comment type="caution">
    <text evidence="8">The sequence shown here is derived from an EMBL/GenBank/DDBJ whole genome shotgun (WGS) entry which is preliminary data.</text>
</comment>
<dbReference type="CDD" id="cd02809">
    <property type="entry name" value="alpha_hydroxyacid_oxid_FMN"/>
    <property type="match status" value="1"/>
</dbReference>
<sequence length="339" mass="36019">MNYSEVLDRARELVHEKCKVCKECNGVVCKGQVPGVGGKGSGSGFIRNREKINDVKINLDTIVVQKEIDTSVELFGMKFKYPVFAAPIGAVGLNYSPALNDFEYTQAIIGGCKEAGVLGFTGDGVKDEFYDLPLQVVGEHSGYGIPTIKPWKKEEVIAKIKKAEEKGAPAVAMDIDAAGLVTLALLGKPVGTKSVEELKEIIASTKLPVILKGVMTVEGAKKALEAGAYGIVVSNHGGRVLDHTPATIEVLPAIAEAVQGKMKILIDGGFRTGLDIFKAIALGADAVLIGRPYAVAAYGGGVEGVKVYTEKLGNELKETMIMAGCHELKDINRDKVYIG</sequence>
<organism evidence="8 9">
    <name type="scientific">Alkaliphilus flagellatus</name>
    <dbReference type="NCBI Taxonomy" id="2841507"/>
    <lineage>
        <taxon>Bacteria</taxon>
        <taxon>Bacillati</taxon>
        <taxon>Bacillota</taxon>
        <taxon>Clostridia</taxon>
        <taxon>Peptostreptococcales</taxon>
        <taxon>Natronincolaceae</taxon>
        <taxon>Alkaliphilus</taxon>
    </lineage>
</organism>
<dbReference type="PANTHER" id="PTHR10578:SF107">
    <property type="entry name" value="2-HYDROXYACID OXIDASE 1"/>
    <property type="match status" value="1"/>
</dbReference>
<evidence type="ECO:0000256" key="5">
    <source>
        <dbReference type="ARBA" id="ARBA00029513"/>
    </source>
</evidence>
<dbReference type="PANTHER" id="PTHR10578">
    <property type="entry name" value="S -2-HYDROXY-ACID OXIDASE-RELATED"/>
    <property type="match status" value="1"/>
</dbReference>
<evidence type="ECO:0000256" key="6">
    <source>
        <dbReference type="ARBA" id="ARBA00048754"/>
    </source>
</evidence>
<keyword evidence="9" id="KW-1185">Reference proteome</keyword>
<proteinExistence type="predicted"/>
<dbReference type="SMART" id="SM01240">
    <property type="entry name" value="IMPDH"/>
    <property type="match status" value="1"/>
</dbReference>
<evidence type="ECO:0000256" key="3">
    <source>
        <dbReference type="ARBA" id="ARBA00022643"/>
    </source>
</evidence>
<dbReference type="InterPro" id="IPR012133">
    <property type="entry name" value="Alpha-hydoxy_acid_DH_FMN"/>
</dbReference>
<keyword evidence="4" id="KW-0560">Oxidoreductase</keyword>
<dbReference type="InterPro" id="IPR037396">
    <property type="entry name" value="FMN_HAD"/>
</dbReference>
<dbReference type="PIRSF" id="PIRSF000138">
    <property type="entry name" value="Al-hdrx_acd_dh"/>
    <property type="match status" value="1"/>
</dbReference>
<dbReference type="Proteomes" id="UP000779508">
    <property type="component" value="Unassembled WGS sequence"/>
</dbReference>
<dbReference type="PROSITE" id="PS51349">
    <property type="entry name" value="FMN_HYDROXY_ACID_DH_2"/>
    <property type="match status" value="1"/>
</dbReference>
<evidence type="ECO:0000313" key="8">
    <source>
        <dbReference type="EMBL" id="MBU5675573.1"/>
    </source>
</evidence>
<gene>
    <name evidence="8" type="ORF">KQI88_04000</name>
</gene>
<comment type="catalytic activity">
    <reaction evidence="6">
        <text>(S)-lactate + O2 = pyruvate + H2O2</text>
        <dbReference type="Rhea" id="RHEA:55868"/>
        <dbReference type="ChEBI" id="CHEBI:15361"/>
        <dbReference type="ChEBI" id="CHEBI:15379"/>
        <dbReference type="ChEBI" id="CHEBI:16240"/>
        <dbReference type="ChEBI" id="CHEBI:16651"/>
    </reaction>
    <physiologicalReaction direction="left-to-right" evidence="6">
        <dbReference type="Rhea" id="RHEA:55869"/>
    </physiologicalReaction>
</comment>
<feature type="domain" description="FMN hydroxy acid dehydrogenase" evidence="7">
    <location>
        <begin position="37"/>
        <end position="339"/>
    </location>
</feature>
<reference evidence="8 9" key="1">
    <citation type="submission" date="2021-06" db="EMBL/GenBank/DDBJ databases">
        <authorList>
            <person name="Sun Q."/>
            <person name="Li D."/>
        </authorList>
    </citation>
    <scope>NUCLEOTIDE SEQUENCE [LARGE SCALE GENOMIC DNA]</scope>
    <source>
        <strain evidence="8 9">MSJ-5</strain>
    </source>
</reference>
<dbReference type="RefSeq" id="WP_216415042.1">
    <property type="nucleotide sequence ID" value="NZ_JAHLQK010000001.1"/>
</dbReference>
<dbReference type="EMBL" id="JAHLQK010000001">
    <property type="protein sequence ID" value="MBU5675573.1"/>
    <property type="molecule type" value="Genomic_DNA"/>
</dbReference>